<proteinExistence type="predicted"/>
<dbReference type="Gene3D" id="2.70.9.30">
    <property type="entry name" value="Viral coat protein p3"/>
    <property type="match status" value="1"/>
</dbReference>
<sequence>MAVGAAVNPGSALVQSVQGVQSPGMVFNPDLFFKATRRQRFPMQPKKAINGIGSSDVITLTQEGIVSALEVRVSGTVTFGGTIGTTTMSYEWPLNLIKNLALSANGQSTLISARGLLLRSVEFIANPKLDDNGLAATFGTTAVTSGSLKFPTDDWGTSAGNSLNPGANVPAVGTYTVDLTFLVPIAADQRSLVGSLFAQTSASNLTCTINWNTQGAAAGGTSSSGLISAMGASATFASALNVEVVGLAYSIPIVNGTPVIPDLSTFHGLNEIQYGGLTQGTNGPILSGTGVGRTMLRLISQVTTGATATVPLAVNDTNYATVGWGYGGNTVPESYDRGGTWNVQTYRTAGVNLGVNWGVGLWDFCSDNAVRDVIDQGTTSSLRILLGLVAAPTQGIAYITQETLFAGAVGA</sequence>
<evidence type="ECO:0000313" key="1">
    <source>
        <dbReference type="EMBL" id="GAA1706682.1"/>
    </source>
</evidence>
<accession>A0ABN2IK96</accession>
<reference evidence="1 2" key="1">
    <citation type="journal article" date="2019" name="Int. J. Syst. Evol. Microbiol.">
        <title>The Global Catalogue of Microorganisms (GCM) 10K type strain sequencing project: providing services to taxonomists for standard genome sequencing and annotation.</title>
        <authorList>
            <consortium name="The Broad Institute Genomics Platform"/>
            <consortium name="The Broad Institute Genome Sequencing Center for Infectious Disease"/>
            <person name="Wu L."/>
            <person name="Ma J."/>
        </authorList>
    </citation>
    <scope>NUCLEOTIDE SEQUENCE [LARGE SCALE GENOMIC DNA]</scope>
    <source>
        <strain evidence="1 2">JCM 14718</strain>
    </source>
</reference>
<dbReference type="Proteomes" id="UP001500618">
    <property type="component" value="Unassembled WGS sequence"/>
</dbReference>
<dbReference type="InterPro" id="IPR016115">
    <property type="entry name" value="Phage_PRD1_P3_N"/>
</dbReference>
<organism evidence="1 2">
    <name type="scientific">Fodinicola feengrottensis</name>
    <dbReference type="NCBI Taxonomy" id="435914"/>
    <lineage>
        <taxon>Bacteria</taxon>
        <taxon>Bacillati</taxon>
        <taxon>Actinomycetota</taxon>
        <taxon>Actinomycetes</taxon>
        <taxon>Mycobacteriales</taxon>
        <taxon>Fodinicola</taxon>
    </lineage>
</organism>
<dbReference type="EMBL" id="BAAANY010000031">
    <property type="protein sequence ID" value="GAA1706682.1"/>
    <property type="molecule type" value="Genomic_DNA"/>
</dbReference>
<gene>
    <name evidence="1" type="ORF">GCM10009765_65170</name>
</gene>
<name>A0ABN2IK96_9ACTN</name>
<comment type="caution">
    <text evidence="1">The sequence shown here is derived from an EMBL/GenBank/DDBJ whole genome shotgun (WGS) entry which is preliminary data.</text>
</comment>
<protein>
    <submittedName>
        <fullName evidence="1">Uncharacterized protein</fullName>
    </submittedName>
</protein>
<evidence type="ECO:0000313" key="2">
    <source>
        <dbReference type="Proteomes" id="UP001500618"/>
    </source>
</evidence>
<dbReference type="RefSeq" id="WP_344314068.1">
    <property type="nucleotide sequence ID" value="NZ_BAAANY010000031.1"/>
</dbReference>
<keyword evidence="2" id="KW-1185">Reference proteome</keyword>